<feature type="compositionally biased region" description="Basic and acidic residues" evidence="1">
    <location>
        <begin position="26"/>
        <end position="35"/>
    </location>
</feature>
<name>A0A7S2H1A8_9EUKA</name>
<feature type="compositionally biased region" description="Low complexity" evidence="1">
    <location>
        <begin position="1"/>
        <end position="12"/>
    </location>
</feature>
<dbReference type="AlphaFoldDB" id="A0A7S2H1A8"/>
<evidence type="ECO:0008006" key="3">
    <source>
        <dbReference type="Google" id="ProtNLM"/>
    </source>
</evidence>
<proteinExistence type="predicted"/>
<organism evidence="2">
    <name type="scientific">Haptolina brevifila</name>
    <dbReference type="NCBI Taxonomy" id="156173"/>
    <lineage>
        <taxon>Eukaryota</taxon>
        <taxon>Haptista</taxon>
        <taxon>Haptophyta</taxon>
        <taxon>Prymnesiophyceae</taxon>
        <taxon>Prymnesiales</taxon>
        <taxon>Prymnesiaceae</taxon>
        <taxon>Haptolina</taxon>
    </lineage>
</organism>
<evidence type="ECO:0000313" key="2">
    <source>
        <dbReference type="EMBL" id="CAD9477645.1"/>
    </source>
</evidence>
<reference evidence="2" key="1">
    <citation type="submission" date="2021-01" db="EMBL/GenBank/DDBJ databases">
        <authorList>
            <person name="Corre E."/>
            <person name="Pelletier E."/>
            <person name="Niang G."/>
            <person name="Scheremetjew M."/>
            <person name="Finn R."/>
            <person name="Kale V."/>
            <person name="Holt S."/>
            <person name="Cochrane G."/>
            <person name="Meng A."/>
            <person name="Brown T."/>
            <person name="Cohen L."/>
        </authorList>
    </citation>
    <scope>NUCLEOTIDE SEQUENCE</scope>
    <source>
        <strain evidence="2">UTEX LB 985</strain>
    </source>
</reference>
<evidence type="ECO:0000256" key="1">
    <source>
        <dbReference type="SAM" id="MobiDB-lite"/>
    </source>
</evidence>
<dbReference type="Gene3D" id="2.60.40.150">
    <property type="entry name" value="C2 domain"/>
    <property type="match status" value="1"/>
</dbReference>
<dbReference type="InterPro" id="IPR035892">
    <property type="entry name" value="C2_domain_sf"/>
</dbReference>
<sequence>MNPAAMQAAANMTPEQAQEMLDQMSPEEREKARQMQETMRKAGLDLAHLVQTLKPSDEDPDAEVSLVNLCRAFATAPAMQALGTDEKQLLGPTLEYSVAKDALSKVEDKLEELGALKTDELNDMENETHWRNVVLTLWHMWKLAADDAFVETLPGELDYWRQGANQTVTQLLIKCQMLMPQQRWVQVTLAIASMSALMANALWSHTDPKALTKMAEVISNDGLLQPKLCCTASAVWKESPSSNEVPAGQQVLVNVELVREHASEEGSEQPKCNNPQDIYEAYWLYVEGIKPQGTANSLIVAKPMVVKDVTQKVVTGTAIFLAPPDPAVYKLRIYITSTSVIGIHLKAECQFVVVEDDVPDLE</sequence>
<accession>A0A7S2H1A8</accession>
<protein>
    <recommendedName>
        <fullName evidence="3">SEC63 domain-containing protein</fullName>
    </recommendedName>
</protein>
<gene>
    <name evidence="2" type="ORF">CBRE1094_LOCUS24262</name>
</gene>
<dbReference type="EMBL" id="HBGU01044502">
    <property type="protein sequence ID" value="CAD9477645.1"/>
    <property type="molecule type" value="Transcribed_RNA"/>
</dbReference>
<feature type="region of interest" description="Disordered" evidence="1">
    <location>
        <begin position="1"/>
        <end position="35"/>
    </location>
</feature>